<comment type="caution">
    <text evidence="1">The sequence shown here is derived from an EMBL/GenBank/DDBJ whole genome shotgun (WGS) entry which is preliminary data.</text>
</comment>
<sequence length="42" mass="4405">MQTLPSRLRDDPAGVIGELIAAHEVASARPRPTVHVTDANAA</sequence>
<name>M2PTE6_9PSEU</name>
<gene>
    <name evidence="1" type="ORF">C791_7966</name>
</gene>
<evidence type="ECO:0000313" key="2">
    <source>
        <dbReference type="Proteomes" id="UP000014137"/>
    </source>
</evidence>
<dbReference type="Proteomes" id="UP000014137">
    <property type="component" value="Unassembled WGS sequence"/>
</dbReference>
<protein>
    <submittedName>
        <fullName evidence="1">Uncharacterized protein</fullName>
    </submittedName>
</protein>
<evidence type="ECO:0000313" key="1">
    <source>
        <dbReference type="EMBL" id="EMD22800.1"/>
    </source>
</evidence>
<reference evidence="1 2" key="1">
    <citation type="submission" date="2012-10" db="EMBL/GenBank/DDBJ databases">
        <title>Genome assembly of Amycolatopsis azurea DSM 43854.</title>
        <authorList>
            <person name="Khatri I."/>
            <person name="Kaur I."/>
            <person name="Subramanian S."/>
            <person name="Mayilraj S."/>
        </authorList>
    </citation>
    <scope>NUCLEOTIDE SEQUENCE [LARGE SCALE GENOMIC DNA]</scope>
    <source>
        <strain evidence="1 2">DSM 43854</strain>
    </source>
</reference>
<proteinExistence type="predicted"/>
<dbReference type="PATRIC" id="fig|1238180.3.peg.7440"/>
<organism evidence="1 2">
    <name type="scientific">Amycolatopsis azurea DSM 43854</name>
    <dbReference type="NCBI Taxonomy" id="1238180"/>
    <lineage>
        <taxon>Bacteria</taxon>
        <taxon>Bacillati</taxon>
        <taxon>Actinomycetota</taxon>
        <taxon>Actinomycetes</taxon>
        <taxon>Pseudonocardiales</taxon>
        <taxon>Pseudonocardiaceae</taxon>
        <taxon>Amycolatopsis</taxon>
    </lineage>
</organism>
<dbReference type="EMBL" id="ANMG01000087">
    <property type="protein sequence ID" value="EMD22800.1"/>
    <property type="molecule type" value="Genomic_DNA"/>
</dbReference>
<accession>M2PTE6</accession>
<dbReference type="AlphaFoldDB" id="M2PTE6"/>